<gene>
    <name evidence="3" type="ORF">KPS_002943</name>
</gene>
<dbReference type="InterPro" id="IPR002197">
    <property type="entry name" value="HTH_Fis"/>
</dbReference>
<sequence length="95" mass="9996">MAHGPADTGHGAPQGGPTAHDAPAGHGGPDFFGDAHPTTLRDIERNEIIAALRRNGWVQHRAAAALGITPRQMGYRIRKMGLSGLVAGERARRGD</sequence>
<dbReference type="PRINTS" id="PR01590">
    <property type="entry name" value="HTHFIS"/>
</dbReference>
<dbReference type="EMBL" id="CP133659">
    <property type="protein sequence ID" value="WMW64875.1"/>
    <property type="molecule type" value="Genomic_DNA"/>
</dbReference>
<dbReference type="Pfam" id="PF02954">
    <property type="entry name" value="HTH_8"/>
    <property type="match status" value="1"/>
</dbReference>
<feature type="domain" description="DNA binding HTH" evidence="2">
    <location>
        <begin position="39"/>
        <end position="79"/>
    </location>
</feature>
<dbReference type="SUPFAM" id="SSF46689">
    <property type="entry name" value="Homeodomain-like"/>
    <property type="match status" value="1"/>
</dbReference>
<dbReference type="Proteomes" id="UP001180616">
    <property type="component" value="Chromosome"/>
</dbReference>
<evidence type="ECO:0000313" key="3">
    <source>
        <dbReference type="EMBL" id="WMW64875.1"/>
    </source>
</evidence>
<keyword evidence="4" id="KW-1185">Reference proteome</keyword>
<name>A0ABY9R2S2_9BACT</name>
<proteinExistence type="predicted"/>
<evidence type="ECO:0000256" key="1">
    <source>
        <dbReference type="SAM" id="MobiDB-lite"/>
    </source>
</evidence>
<evidence type="ECO:0000313" key="4">
    <source>
        <dbReference type="Proteomes" id="UP001180616"/>
    </source>
</evidence>
<protein>
    <recommendedName>
        <fullName evidence="2">DNA binding HTH domain-containing protein</fullName>
    </recommendedName>
</protein>
<dbReference type="Gene3D" id="1.10.10.60">
    <property type="entry name" value="Homeodomain-like"/>
    <property type="match status" value="1"/>
</dbReference>
<feature type="region of interest" description="Disordered" evidence="1">
    <location>
        <begin position="1"/>
        <end position="38"/>
    </location>
</feature>
<reference evidence="3" key="1">
    <citation type="submission" date="2023-09" db="EMBL/GenBank/DDBJ databases">
        <authorList>
            <consortium name="CW5 consortium"/>
            <person name="Lu C.-W."/>
        </authorList>
    </citation>
    <scope>NUCLEOTIDE SEQUENCE</scope>
    <source>
        <strain evidence="3">KPS</strain>
    </source>
</reference>
<organism evidence="3 4">
    <name type="scientific">Nitratidesulfovibrio liaohensis</name>
    <dbReference type="NCBI Taxonomy" id="2604158"/>
    <lineage>
        <taxon>Bacteria</taxon>
        <taxon>Pseudomonadati</taxon>
        <taxon>Thermodesulfobacteriota</taxon>
        <taxon>Desulfovibrionia</taxon>
        <taxon>Desulfovibrionales</taxon>
        <taxon>Desulfovibrionaceae</taxon>
        <taxon>Nitratidesulfovibrio</taxon>
    </lineage>
</organism>
<accession>A0ABY9R2S2</accession>
<dbReference type="InterPro" id="IPR009057">
    <property type="entry name" value="Homeodomain-like_sf"/>
</dbReference>
<evidence type="ECO:0000259" key="2">
    <source>
        <dbReference type="Pfam" id="PF02954"/>
    </source>
</evidence>